<keyword evidence="2" id="KW-0732">Signal</keyword>
<sequence>MQRSFMLQQLGLSIVSSALGSSQSCEEPPAPMSSSMRSNLDQRTPFPMRRLHKRKQSVEERARQRLCSSLDEAAISDVTPESGPSCFHSREEFFSPDSLKIVDNPKPDGMADNQEDSAMLFDLPFGAQEDAQVPSQSDGSAGSMASRATQVETSFEQEAVAEKGSFQCENPEVGLGEKEHMRVVVKSEPLSSPRASGRSERHDLPSRGQRVCGSGRCGGQCREDRPQP</sequence>
<feature type="compositionally biased region" description="Polar residues" evidence="1">
    <location>
        <begin position="32"/>
        <end position="42"/>
    </location>
</feature>
<dbReference type="AlphaFoldDB" id="A0A8J6GYJ9"/>
<evidence type="ECO:0000256" key="1">
    <source>
        <dbReference type="SAM" id="MobiDB-lite"/>
    </source>
</evidence>
<name>A0A8J6GYJ9_MICOH</name>
<evidence type="ECO:0000313" key="4">
    <source>
        <dbReference type="Proteomes" id="UP000710432"/>
    </source>
</evidence>
<feature type="region of interest" description="Disordered" evidence="1">
    <location>
        <begin position="18"/>
        <end position="63"/>
    </location>
</feature>
<dbReference type="PROSITE" id="PS51257">
    <property type="entry name" value="PROKAR_LIPOPROTEIN"/>
    <property type="match status" value="1"/>
</dbReference>
<protein>
    <submittedName>
        <fullName evidence="3">Zinc finger and BTB domain-containing protein 5</fullName>
    </submittedName>
</protein>
<reference evidence="3" key="1">
    <citation type="submission" date="2020-03" db="EMBL/GenBank/DDBJ databases">
        <title>Studies in the Genomics of Life Span.</title>
        <authorList>
            <person name="Glass D."/>
        </authorList>
    </citation>
    <scope>NUCLEOTIDE SEQUENCE</scope>
    <source>
        <strain evidence="3">LTLLF</strain>
        <tissue evidence="3">Muscle</tissue>
    </source>
</reference>
<dbReference type="EMBL" id="JAATJU010005783">
    <property type="protein sequence ID" value="KAH0519389.1"/>
    <property type="molecule type" value="Genomic_DNA"/>
</dbReference>
<evidence type="ECO:0000313" key="3">
    <source>
        <dbReference type="EMBL" id="KAH0519389.1"/>
    </source>
</evidence>
<proteinExistence type="predicted"/>
<accession>A0A8J6GYJ9</accession>
<evidence type="ECO:0000256" key="2">
    <source>
        <dbReference type="SAM" id="SignalP"/>
    </source>
</evidence>
<feature type="compositionally biased region" description="Polar residues" evidence="1">
    <location>
        <begin position="146"/>
        <end position="156"/>
    </location>
</feature>
<organism evidence="3 4">
    <name type="scientific">Microtus ochrogaster</name>
    <name type="common">Prairie vole</name>
    <dbReference type="NCBI Taxonomy" id="79684"/>
    <lineage>
        <taxon>Eukaryota</taxon>
        <taxon>Metazoa</taxon>
        <taxon>Chordata</taxon>
        <taxon>Craniata</taxon>
        <taxon>Vertebrata</taxon>
        <taxon>Euteleostomi</taxon>
        <taxon>Mammalia</taxon>
        <taxon>Eutheria</taxon>
        <taxon>Euarchontoglires</taxon>
        <taxon>Glires</taxon>
        <taxon>Rodentia</taxon>
        <taxon>Myomorpha</taxon>
        <taxon>Muroidea</taxon>
        <taxon>Cricetidae</taxon>
        <taxon>Arvicolinae</taxon>
        <taxon>Microtus</taxon>
    </lineage>
</organism>
<feature type="chain" id="PRO_5035262857" evidence="2">
    <location>
        <begin position="25"/>
        <end position="228"/>
    </location>
</feature>
<feature type="region of interest" description="Disordered" evidence="1">
    <location>
        <begin position="129"/>
        <end position="228"/>
    </location>
</feature>
<dbReference type="Proteomes" id="UP000710432">
    <property type="component" value="Unassembled WGS sequence"/>
</dbReference>
<gene>
    <name evidence="3" type="ORF">LTLLF_112010</name>
</gene>
<comment type="caution">
    <text evidence="3">The sequence shown here is derived from an EMBL/GenBank/DDBJ whole genome shotgun (WGS) entry which is preliminary data.</text>
</comment>
<feature type="signal peptide" evidence="2">
    <location>
        <begin position="1"/>
        <end position="24"/>
    </location>
</feature>